<sequence>MGVSEEEIEKYRNYYNGKREKEISEVNPKPNNGLASKLIDWFEKLVVKLMYYNNSSSSSSALHFLSGNFTPNRHETPPTKDLHVLGYLPVSTSFTIYIL</sequence>
<evidence type="ECO:0000313" key="1">
    <source>
        <dbReference type="EnsemblPlants" id="cds.novel_model_2396_5bd9a17a"/>
    </source>
</evidence>
<dbReference type="OMA" id="NSKACHF"/>
<protein>
    <submittedName>
        <fullName evidence="1">Uncharacterized protein</fullName>
    </submittedName>
</protein>
<keyword evidence="2" id="KW-1185">Reference proteome</keyword>
<dbReference type="EnsemblPlants" id="novel_model_2396_5bd9a17a">
    <property type="protein sequence ID" value="cds.novel_model_2396_5bd9a17a"/>
    <property type="gene ID" value="novel_gene_1286_5bd9a17a"/>
</dbReference>
<reference evidence="1" key="2">
    <citation type="submission" date="2021-03" db="UniProtKB">
        <authorList>
            <consortium name="EnsemblPlants"/>
        </authorList>
    </citation>
    <scope>IDENTIFICATION</scope>
</reference>
<reference evidence="1" key="1">
    <citation type="submission" date="2018-11" db="EMBL/GenBank/DDBJ databases">
        <authorList>
            <person name="Grassa J C."/>
        </authorList>
    </citation>
    <scope>NUCLEOTIDE SEQUENCE [LARGE SCALE GENOMIC DNA]</scope>
</reference>
<dbReference type="AlphaFoldDB" id="A0A803QWW4"/>
<accession>A0A803QWW4</accession>
<organism evidence="1 2">
    <name type="scientific">Cannabis sativa</name>
    <name type="common">Hemp</name>
    <name type="synonym">Marijuana</name>
    <dbReference type="NCBI Taxonomy" id="3483"/>
    <lineage>
        <taxon>Eukaryota</taxon>
        <taxon>Viridiplantae</taxon>
        <taxon>Streptophyta</taxon>
        <taxon>Embryophyta</taxon>
        <taxon>Tracheophyta</taxon>
        <taxon>Spermatophyta</taxon>
        <taxon>Magnoliopsida</taxon>
        <taxon>eudicotyledons</taxon>
        <taxon>Gunneridae</taxon>
        <taxon>Pentapetalae</taxon>
        <taxon>rosids</taxon>
        <taxon>fabids</taxon>
        <taxon>Rosales</taxon>
        <taxon>Cannabaceae</taxon>
        <taxon>Cannabis</taxon>
    </lineage>
</organism>
<proteinExistence type="predicted"/>
<dbReference type="Gramene" id="novel_model_2396_5bd9a17a">
    <property type="protein sequence ID" value="cds.novel_model_2396_5bd9a17a"/>
    <property type="gene ID" value="novel_gene_1286_5bd9a17a"/>
</dbReference>
<evidence type="ECO:0000313" key="2">
    <source>
        <dbReference type="Proteomes" id="UP000596661"/>
    </source>
</evidence>
<dbReference type="EMBL" id="UZAU01000246">
    <property type="status" value="NOT_ANNOTATED_CDS"/>
    <property type="molecule type" value="Genomic_DNA"/>
</dbReference>
<dbReference type="Proteomes" id="UP000596661">
    <property type="component" value="Chromosome 3"/>
</dbReference>
<name>A0A803QWW4_CANSA</name>